<gene>
    <name evidence="3" type="primary">LOC100907598</name>
</gene>
<evidence type="ECO:0000313" key="2">
    <source>
        <dbReference type="Proteomes" id="UP000694867"/>
    </source>
</evidence>
<dbReference type="Proteomes" id="UP000694867">
    <property type="component" value="Unplaced"/>
</dbReference>
<dbReference type="AlphaFoldDB" id="A0AAJ6VWT1"/>
<name>A0AAJ6VWT1_9ACAR</name>
<keyword evidence="2" id="KW-1185">Reference proteome</keyword>
<proteinExistence type="predicted"/>
<feature type="chain" id="PRO_5042516399" evidence="1">
    <location>
        <begin position="18"/>
        <end position="133"/>
    </location>
</feature>
<evidence type="ECO:0000256" key="1">
    <source>
        <dbReference type="SAM" id="SignalP"/>
    </source>
</evidence>
<dbReference type="GeneID" id="100907598"/>
<keyword evidence="1" id="KW-0732">Signal</keyword>
<accession>A0AAJ6VWT1</accession>
<reference evidence="3" key="1">
    <citation type="submission" date="2025-08" db="UniProtKB">
        <authorList>
            <consortium name="RefSeq"/>
        </authorList>
    </citation>
    <scope>IDENTIFICATION</scope>
</reference>
<evidence type="ECO:0000313" key="3">
    <source>
        <dbReference type="RefSeq" id="XP_003740796.1"/>
    </source>
</evidence>
<feature type="signal peptide" evidence="1">
    <location>
        <begin position="1"/>
        <end position="17"/>
    </location>
</feature>
<sequence>MKTFILSLALIIGLSHAQEGFTLTDEQTLTIKLGLCPTVDYMTCLEPGIAKDRALKPCTSNSDCYIDVGSFCCPSKCAGMRCSRENTEHFIEEYCPKYEPQHILRNCPKLDESCHIDCRCCVDAGSCSRKCLD</sequence>
<dbReference type="RefSeq" id="XP_003740796.1">
    <property type="nucleotide sequence ID" value="XM_003740748.2"/>
</dbReference>
<organism evidence="2 3">
    <name type="scientific">Galendromus occidentalis</name>
    <name type="common">western predatory mite</name>
    <dbReference type="NCBI Taxonomy" id="34638"/>
    <lineage>
        <taxon>Eukaryota</taxon>
        <taxon>Metazoa</taxon>
        <taxon>Ecdysozoa</taxon>
        <taxon>Arthropoda</taxon>
        <taxon>Chelicerata</taxon>
        <taxon>Arachnida</taxon>
        <taxon>Acari</taxon>
        <taxon>Parasitiformes</taxon>
        <taxon>Mesostigmata</taxon>
        <taxon>Gamasina</taxon>
        <taxon>Phytoseioidea</taxon>
        <taxon>Phytoseiidae</taxon>
        <taxon>Typhlodrominae</taxon>
        <taxon>Galendromus</taxon>
    </lineage>
</organism>
<dbReference type="KEGG" id="goe:100907598"/>
<protein>
    <submittedName>
        <fullName evidence="3">Uncharacterized protein LOC100907598</fullName>
    </submittedName>
</protein>